<evidence type="ECO:0000313" key="3">
    <source>
        <dbReference type="Proteomes" id="UP000319859"/>
    </source>
</evidence>
<dbReference type="EMBL" id="VITN01000010">
    <property type="protein sequence ID" value="TWB18386.1"/>
    <property type="molecule type" value="Genomic_DNA"/>
</dbReference>
<protein>
    <submittedName>
        <fullName evidence="1">Phenylacetic acid degradation protein</fullName>
    </submittedName>
</protein>
<dbReference type="EMBL" id="VITV01000016">
    <property type="protein sequence ID" value="TWB66093.1"/>
    <property type="molecule type" value="Genomic_DNA"/>
</dbReference>
<sequence>MAVYSYQGIVPVVDPSSFVHPGATLIGDVIVGPGCYLGPGASLRGDFGRIVVEGDSSIQDNCTLHTSSGNDCHVGLGATIGHGAVLHGCRIGRHTLVGINAVVLDNAELGEDCLVAALSLVRPDARFEAGCLIAGNPAKVIRHFRPDQITWRNTGDGEYQRLTREAFTDLRECQPLAAAEPDRPRIRANAIAVRLRGATAEERRRRAAATEHGE</sequence>
<evidence type="ECO:0000313" key="1">
    <source>
        <dbReference type="EMBL" id="TWB18386.1"/>
    </source>
</evidence>
<comment type="caution">
    <text evidence="1">The sequence shown here is derived from an EMBL/GenBank/DDBJ whole genome shotgun (WGS) entry which is preliminary data.</text>
</comment>
<dbReference type="Proteomes" id="UP000320516">
    <property type="component" value="Unassembled WGS sequence"/>
</dbReference>
<dbReference type="InterPro" id="IPR011004">
    <property type="entry name" value="Trimer_LpxA-like_sf"/>
</dbReference>
<organism evidence="1 3">
    <name type="scientific">Nitrospirillum amazonense</name>
    <dbReference type="NCBI Taxonomy" id="28077"/>
    <lineage>
        <taxon>Bacteria</taxon>
        <taxon>Pseudomonadati</taxon>
        <taxon>Pseudomonadota</taxon>
        <taxon>Alphaproteobacteria</taxon>
        <taxon>Rhodospirillales</taxon>
        <taxon>Azospirillaceae</taxon>
        <taxon>Nitrospirillum</taxon>
    </lineage>
</organism>
<name>A0A560F9T9_9PROT</name>
<dbReference type="OrthoDB" id="9803036at2"/>
<dbReference type="PANTHER" id="PTHR13061:SF29">
    <property type="entry name" value="GAMMA CARBONIC ANHYDRASE-LIKE 1, MITOCHONDRIAL-RELATED"/>
    <property type="match status" value="1"/>
</dbReference>
<dbReference type="RefSeq" id="WP_145613681.1">
    <property type="nucleotide sequence ID" value="NZ_VITN01000010.1"/>
</dbReference>
<dbReference type="Proteomes" id="UP000319859">
    <property type="component" value="Unassembled WGS sequence"/>
</dbReference>
<evidence type="ECO:0000313" key="4">
    <source>
        <dbReference type="Proteomes" id="UP000320516"/>
    </source>
</evidence>
<accession>A0A560F9T9</accession>
<proteinExistence type="predicted"/>
<dbReference type="PANTHER" id="PTHR13061">
    <property type="entry name" value="DYNACTIN SUBUNIT P25"/>
    <property type="match status" value="1"/>
</dbReference>
<dbReference type="AlphaFoldDB" id="A0A560F9T9"/>
<gene>
    <name evidence="2" type="ORF">FBZ87_11657</name>
    <name evidence="1" type="ORF">FBZ89_11031</name>
</gene>
<dbReference type="Gene3D" id="2.160.10.10">
    <property type="entry name" value="Hexapeptide repeat proteins"/>
    <property type="match status" value="1"/>
</dbReference>
<dbReference type="InterPro" id="IPR050484">
    <property type="entry name" value="Transf_Hexapept/Carb_Anhydrase"/>
</dbReference>
<evidence type="ECO:0000313" key="2">
    <source>
        <dbReference type="EMBL" id="TWB66093.1"/>
    </source>
</evidence>
<reference evidence="3 4" key="1">
    <citation type="submission" date="2019-06" db="EMBL/GenBank/DDBJ databases">
        <title>Genomic Encyclopedia of Type Strains, Phase IV (KMG-V): Genome sequencing to study the core and pangenomes of soil and plant-associated prokaryotes.</title>
        <authorList>
            <person name="Whitman W."/>
        </authorList>
    </citation>
    <scope>NUCLEOTIDE SEQUENCE [LARGE SCALE GENOMIC DNA]</scope>
    <source>
        <strain evidence="1 3">BR 11880</strain>
        <strain evidence="2 4">BR 12005</strain>
    </source>
</reference>
<dbReference type="SUPFAM" id="SSF51161">
    <property type="entry name" value="Trimeric LpxA-like enzymes"/>
    <property type="match status" value="1"/>
</dbReference>